<feature type="region of interest" description="Disordered" evidence="1">
    <location>
        <begin position="54"/>
        <end position="73"/>
    </location>
</feature>
<name>A0A423X1F0_9PEZI</name>
<reference evidence="2 3" key="1">
    <citation type="submission" date="2015-09" db="EMBL/GenBank/DDBJ databases">
        <title>Host preference determinants of Valsa canker pathogens revealed by comparative genomics.</title>
        <authorList>
            <person name="Yin Z."/>
            <person name="Huang L."/>
        </authorList>
    </citation>
    <scope>NUCLEOTIDE SEQUENCE [LARGE SCALE GENOMIC DNA]</scope>
    <source>
        <strain evidence="2 3">03-1</strain>
    </source>
</reference>
<evidence type="ECO:0000256" key="1">
    <source>
        <dbReference type="SAM" id="MobiDB-lite"/>
    </source>
</evidence>
<evidence type="ECO:0000313" key="3">
    <source>
        <dbReference type="Proteomes" id="UP000283895"/>
    </source>
</evidence>
<feature type="compositionally biased region" description="Basic and acidic residues" evidence="1">
    <location>
        <begin position="33"/>
        <end position="45"/>
    </location>
</feature>
<gene>
    <name evidence="2" type="ORF">VMCG_02514</name>
</gene>
<feature type="region of interest" description="Disordered" evidence="1">
    <location>
        <begin position="26"/>
        <end position="45"/>
    </location>
</feature>
<proteinExistence type="predicted"/>
<accession>A0A423X1F0</accession>
<evidence type="ECO:0000313" key="2">
    <source>
        <dbReference type="EMBL" id="ROW09578.1"/>
    </source>
</evidence>
<comment type="caution">
    <text evidence="2">The sequence shown here is derived from an EMBL/GenBank/DDBJ whole genome shotgun (WGS) entry which is preliminary data.</text>
</comment>
<dbReference type="Proteomes" id="UP000283895">
    <property type="component" value="Unassembled WGS sequence"/>
</dbReference>
<dbReference type="AlphaFoldDB" id="A0A423X1F0"/>
<keyword evidence="3" id="KW-1185">Reference proteome</keyword>
<sequence>MERLDHDTNQCTGYLQDLVYWAPDLATQNHPGGQEKKAEGEIQPRMDRNHAAYRFQRGLPAPPRQAGRPPEPDRAMLERTRDAARARAGWLAGSDITPRSATRVHGDGLMCVDVLWSCRAFLADLPRAVVGGPPSGWRGQWLG</sequence>
<organism evidence="2 3">
    <name type="scientific">Cytospora schulzeri</name>
    <dbReference type="NCBI Taxonomy" id="448051"/>
    <lineage>
        <taxon>Eukaryota</taxon>
        <taxon>Fungi</taxon>
        <taxon>Dikarya</taxon>
        <taxon>Ascomycota</taxon>
        <taxon>Pezizomycotina</taxon>
        <taxon>Sordariomycetes</taxon>
        <taxon>Sordariomycetidae</taxon>
        <taxon>Diaporthales</taxon>
        <taxon>Cytosporaceae</taxon>
        <taxon>Cytospora</taxon>
    </lineage>
</organism>
<protein>
    <submittedName>
        <fullName evidence="2">Uncharacterized protein</fullName>
    </submittedName>
</protein>
<dbReference type="EMBL" id="LKEA01000004">
    <property type="protein sequence ID" value="ROW09578.1"/>
    <property type="molecule type" value="Genomic_DNA"/>
</dbReference>